<reference evidence="1 2" key="1">
    <citation type="journal article" date="2022" name="Hortic Res">
        <title>A haplotype resolved chromosomal level avocado genome allows analysis of novel avocado genes.</title>
        <authorList>
            <person name="Nath O."/>
            <person name="Fletcher S.J."/>
            <person name="Hayward A."/>
            <person name="Shaw L.M."/>
            <person name="Masouleh A.K."/>
            <person name="Furtado A."/>
            <person name="Henry R.J."/>
            <person name="Mitter N."/>
        </authorList>
    </citation>
    <scope>NUCLEOTIDE SEQUENCE [LARGE SCALE GENOMIC DNA]</scope>
    <source>
        <strain evidence="2">cv. Hass</strain>
    </source>
</reference>
<organism evidence="1 2">
    <name type="scientific">Persea americana</name>
    <name type="common">Avocado</name>
    <dbReference type="NCBI Taxonomy" id="3435"/>
    <lineage>
        <taxon>Eukaryota</taxon>
        <taxon>Viridiplantae</taxon>
        <taxon>Streptophyta</taxon>
        <taxon>Embryophyta</taxon>
        <taxon>Tracheophyta</taxon>
        <taxon>Spermatophyta</taxon>
        <taxon>Magnoliopsida</taxon>
        <taxon>Magnoliidae</taxon>
        <taxon>Laurales</taxon>
        <taxon>Lauraceae</taxon>
        <taxon>Persea</taxon>
    </lineage>
</organism>
<gene>
    <name evidence="1" type="ORF">MRB53_009135</name>
</gene>
<comment type="caution">
    <text evidence="1">The sequence shown here is derived from an EMBL/GenBank/DDBJ whole genome shotgun (WGS) entry which is preliminary data.</text>
</comment>
<sequence length="87" mass="10036">MPKAWEDFPEECWEAILDRIKSTQDHHHLESISLVCKRFLSISNRLRSALNVSMRTVLLAPDDLRLTALDLSNQVQFPHSTIHELGL</sequence>
<accession>A0ACC2LNA3</accession>
<proteinExistence type="predicted"/>
<dbReference type="Proteomes" id="UP001234297">
    <property type="component" value="Chromosome 3"/>
</dbReference>
<name>A0ACC2LNA3_PERAE</name>
<keyword evidence="2" id="KW-1185">Reference proteome</keyword>
<protein>
    <submittedName>
        <fullName evidence="1">Uncharacterized protein</fullName>
    </submittedName>
</protein>
<evidence type="ECO:0000313" key="2">
    <source>
        <dbReference type="Proteomes" id="UP001234297"/>
    </source>
</evidence>
<dbReference type="EMBL" id="CM056811">
    <property type="protein sequence ID" value="KAJ8634868.1"/>
    <property type="molecule type" value="Genomic_DNA"/>
</dbReference>
<evidence type="ECO:0000313" key="1">
    <source>
        <dbReference type="EMBL" id="KAJ8634868.1"/>
    </source>
</evidence>